<dbReference type="InterPro" id="IPR014756">
    <property type="entry name" value="Ig_E-set"/>
</dbReference>
<dbReference type="Proteomes" id="UP000799767">
    <property type="component" value="Unassembled WGS sequence"/>
</dbReference>
<reference evidence="3" key="1">
    <citation type="journal article" date="2020" name="Stud. Mycol.">
        <title>101 Dothideomycetes genomes: a test case for predicting lifestyles and emergence of pathogens.</title>
        <authorList>
            <person name="Haridas S."/>
            <person name="Albert R."/>
            <person name="Binder M."/>
            <person name="Bloem J."/>
            <person name="Labutti K."/>
            <person name="Salamov A."/>
            <person name="Andreopoulos B."/>
            <person name="Baker S."/>
            <person name="Barry K."/>
            <person name="Bills G."/>
            <person name="Bluhm B."/>
            <person name="Cannon C."/>
            <person name="Castanera R."/>
            <person name="Culley D."/>
            <person name="Daum C."/>
            <person name="Ezra D."/>
            <person name="Gonzalez J."/>
            <person name="Henrissat B."/>
            <person name="Kuo A."/>
            <person name="Liang C."/>
            <person name="Lipzen A."/>
            <person name="Lutzoni F."/>
            <person name="Magnuson J."/>
            <person name="Mondo S."/>
            <person name="Nolan M."/>
            <person name="Ohm R."/>
            <person name="Pangilinan J."/>
            <person name="Park H.-J."/>
            <person name="Ramirez L."/>
            <person name="Alfaro M."/>
            <person name="Sun H."/>
            <person name="Tritt A."/>
            <person name="Yoshinaga Y."/>
            <person name="Zwiers L.-H."/>
            <person name="Turgeon B."/>
            <person name="Goodwin S."/>
            <person name="Spatafora J."/>
            <person name="Crous P."/>
            <person name="Grigoriev I."/>
        </authorList>
    </citation>
    <scope>NUCLEOTIDE SEQUENCE</scope>
    <source>
        <strain evidence="3">CBS 113389</strain>
    </source>
</reference>
<dbReference type="GO" id="GO:0005829">
    <property type="term" value="C:cytosol"/>
    <property type="evidence" value="ECO:0007669"/>
    <property type="project" value="TreeGrafter"/>
</dbReference>
<dbReference type="PANTHER" id="PTHR11188:SF174">
    <property type="entry name" value="ARRESTIN-RELATED TRAFFICKING ADAPTER 10-RELATED"/>
    <property type="match status" value="1"/>
</dbReference>
<dbReference type="InterPro" id="IPR014752">
    <property type="entry name" value="Arrestin-like_C"/>
</dbReference>
<dbReference type="AlphaFoldDB" id="A0A6A6Q217"/>
<sequence>MRGNTRPTISGPVDAHPARNRLLSDAASLTNTLTHTSTNGGRASPLSRSRKGSVDSAFLPFGSEDEKPVASGNGITVGLLLAEPCLFLQGYSESTSPSHTAMLRGSLHLRVQKSAKIKTINLKFRGKSITRWPEGIPPRKVDFDETDTIMSHTWPFFNAQFESAENGTSADRVQLFRNAEATTASRLESLKAGSPNRSQENLNLNSKEARKLALSVNQNRSFGKGDAVPGGPTVAAKGYRTFLPGDYIYNFELPLDSRLPETIDVDLGSVKYELEATVERSGAFRGNLVGVKEVTLIRAPGEGSLEQVEPIAISRNWEDQLHYDIVISGKSFPLGSQVPIAFKLTPLAKVQCHRIRVLVTENIEYFCSNKRVHRMEPTRKVQLFEKRADGAPTSTFDGSTMRVTAGGGIPYDLRASAAAGEDVRSVDTNNLLGDLEGDTNVGPTEMEFSVQLPSCQAMKERDRSQRLHFDTTFQNIQVHHWIKIVMRLSKPDPNEPGKRRHFEISIDSPFHILSCRATQANICLPAYSSPLDTTNATSTFECGCPGAPRRRNSPTSFVPTLSSAGTTGTADLLDRSNTDTPTLPGLQRPPTAHIGGPQSQQRPIHLLRAPSFNPPAFEDSEPPPPLITPPPMYESIASPTHGLSDYFARLSDAYDDDDEDGDESHRLGRVNIPLTPGARVNRSMDIPRESFRLQVGQ</sequence>
<evidence type="ECO:0000259" key="2">
    <source>
        <dbReference type="SMART" id="SM01017"/>
    </source>
</evidence>
<dbReference type="EMBL" id="MU001632">
    <property type="protein sequence ID" value="KAF2486322.1"/>
    <property type="molecule type" value="Genomic_DNA"/>
</dbReference>
<accession>A0A6A6Q217</accession>
<dbReference type="InterPro" id="IPR050357">
    <property type="entry name" value="Arrestin_domain-protein"/>
</dbReference>
<dbReference type="GeneID" id="54471670"/>
<feature type="domain" description="Arrestin C-terminal-like" evidence="2">
    <location>
        <begin position="317"/>
        <end position="517"/>
    </location>
</feature>
<feature type="region of interest" description="Disordered" evidence="1">
    <location>
        <begin position="32"/>
        <end position="65"/>
    </location>
</feature>
<gene>
    <name evidence="3" type="ORF">BDY17DRAFT_245832</name>
</gene>
<proteinExistence type="predicted"/>
<dbReference type="PANTHER" id="PTHR11188">
    <property type="entry name" value="ARRESTIN DOMAIN CONTAINING PROTEIN"/>
    <property type="match status" value="1"/>
</dbReference>
<evidence type="ECO:0000313" key="4">
    <source>
        <dbReference type="Proteomes" id="UP000799767"/>
    </source>
</evidence>
<dbReference type="GO" id="GO:0070086">
    <property type="term" value="P:ubiquitin-dependent endocytosis"/>
    <property type="evidence" value="ECO:0007669"/>
    <property type="project" value="TreeGrafter"/>
</dbReference>
<feature type="compositionally biased region" description="Polar residues" evidence="1">
    <location>
        <begin position="553"/>
        <end position="569"/>
    </location>
</feature>
<dbReference type="SMART" id="SM01017">
    <property type="entry name" value="Arrestin_C"/>
    <property type="match status" value="1"/>
</dbReference>
<name>A0A6A6Q217_9PEZI</name>
<organism evidence="3 4">
    <name type="scientific">Neohortaea acidophila</name>
    <dbReference type="NCBI Taxonomy" id="245834"/>
    <lineage>
        <taxon>Eukaryota</taxon>
        <taxon>Fungi</taxon>
        <taxon>Dikarya</taxon>
        <taxon>Ascomycota</taxon>
        <taxon>Pezizomycotina</taxon>
        <taxon>Dothideomycetes</taxon>
        <taxon>Dothideomycetidae</taxon>
        <taxon>Mycosphaerellales</taxon>
        <taxon>Teratosphaeriaceae</taxon>
        <taxon>Neohortaea</taxon>
    </lineage>
</organism>
<dbReference type="SUPFAM" id="SSF81296">
    <property type="entry name" value="E set domains"/>
    <property type="match status" value="1"/>
</dbReference>
<dbReference type="Gene3D" id="2.60.40.640">
    <property type="match status" value="1"/>
</dbReference>
<evidence type="ECO:0000256" key="1">
    <source>
        <dbReference type="SAM" id="MobiDB-lite"/>
    </source>
</evidence>
<dbReference type="Pfam" id="PF02752">
    <property type="entry name" value="Arrestin_C"/>
    <property type="match status" value="1"/>
</dbReference>
<dbReference type="InterPro" id="IPR011022">
    <property type="entry name" value="Arrestin_C-like"/>
</dbReference>
<dbReference type="GO" id="GO:0031625">
    <property type="term" value="F:ubiquitin protein ligase binding"/>
    <property type="evidence" value="ECO:0007669"/>
    <property type="project" value="TreeGrafter"/>
</dbReference>
<evidence type="ECO:0000313" key="3">
    <source>
        <dbReference type="EMBL" id="KAF2486322.1"/>
    </source>
</evidence>
<dbReference type="RefSeq" id="XP_033592891.1">
    <property type="nucleotide sequence ID" value="XM_033730668.1"/>
</dbReference>
<feature type="region of interest" description="Disordered" evidence="1">
    <location>
        <begin position="549"/>
        <end position="600"/>
    </location>
</feature>
<feature type="compositionally biased region" description="Low complexity" evidence="1">
    <location>
        <begin position="32"/>
        <end position="41"/>
    </location>
</feature>
<protein>
    <recommendedName>
        <fullName evidence="2">Arrestin C-terminal-like domain-containing protein</fullName>
    </recommendedName>
</protein>
<dbReference type="OrthoDB" id="2238745at2759"/>
<dbReference type="GO" id="GO:0030674">
    <property type="term" value="F:protein-macromolecule adaptor activity"/>
    <property type="evidence" value="ECO:0007669"/>
    <property type="project" value="TreeGrafter"/>
</dbReference>
<keyword evidence="4" id="KW-1185">Reference proteome</keyword>